<keyword evidence="4" id="KW-0732">Signal</keyword>
<evidence type="ECO:0000313" key="9">
    <source>
        <dbReference type="Proteomes" id="UP001237642"/>
    </source>
</evidence>
<dbReference type="CDD" id="cd01837">
    <property type="entry name" value="SGNH_plant_lipase_like"/>
    <property type="match status" value="1"/>
</dbReference>
<comment type="subcellular location">
    <subcellularLocation>
        <location evidence="1">Secreted</location>
    </subcellularLocation>
</comment>
<sequence length="449" mass="49663">MFIHSNRFFRRITGDAMREWPNRQQLKQLISGRVGKHFRKFRNEVIFVVICTISLLCSVKSCNAALPQSNPSSCILTIFMVLKLQMLIVSSGPQVPCYFIFGDSIVDNGNNNDLVTQAKVNYPPYGVDFPGGIATGRFSNGETSADFLGKLLGFADYTPPFATARGSEILKGVNYGSGGAGILAETGRNLGGRISLDLQLLNHGITVSRINGLQQNITFSKEFLSKCIYTVNMGSNDYLNNYFLPKEYITSRLYTPDEYADVLIRHYSRQLQILYNYGARKVAIFGLGLVGCTPAEISIYGANASGCVDKINEAVALFNQRIKPLVDELNSNLADAMFVYINSTNHALESPTSADFSVLSSPCCTASVSFGKGQCQPNLPPCSNRDMYIFWDEFHTTEKANEASALRSYIAAYPSDSYPMDIRSLALLENQPKNVVIQRRQQSMSTAKE</sequence>
<reference evidence="8" key="1">
    <citation type="submission" date="2023-02" db="EMBL/GenBank/DDBJ databases">
        <title>Genome of toxic invasive species Heracleum sosnowskyi carries increased number of genes despite the absence of recent whole-genome duplications.</title>
        <authorList>
            <person name="Schelkunov M."/>
            <person name="Shtratnikova V."/>
            <person name="Makarenko M."/>
            <person name="Klepikova A."/>
            <person name="Omelchenko D."/>
            <person name="Novikova G."/>
            <person name="Obukhova E."/>
            <person name="Bogdanov V."/>
            <person name="Penin A."/>
            <person name="Logacheva M."/>
        </authorList>
    </citation>
    <scope>NUCLEOTIDE SEQUENCE</scope>
    <source>
        <strain evidence="8">Hsosn_3</strain>
        <tissue evidence="8">Leaf</tissue>
    </source>
</reference>
<comment type="caution">
    <text evidence="8">The sequence shown here is derived from an EMBL/GenBank/DDBJ whole genome shotgun (WGS) entry which is preliminary data.</text>
</comment>
<evidence type="ECO:0000256" key="4">
    <source>
        <dbReference type="ARBA" id="ARBA00022729"/>
    </source>
</evidence>
<dbReference type="GO" id="GO:0016788">
    <property type="term" value="F:hydrolase activity, acting on ester bonds"/>
    <property type="evidence" value="ECO:0007669"/>
    <property type="project" value="InterPro"/>
</dbReference>
<organism evidence="8 9">
    <name type="scientific">Heracleum sosnowskyi</name>
    <dbReference type="NCBI Taxonomy" id="360622"/>
    <lineage>
        <taxon>Eukaryota</taxon>
        <taxon>Viridiplantae</taxon>
        <taxon>Streptophyta</taxon>
        <taxon>Embryophyta</taxon>
        <taxon>Tracheophyta</taxon>
        <taxon>Spermatophyta</taxon>
        <taxon>Magnoliopsida</taxon>
        <taxon>eudicotyledons</taxon>
        <taxon>Gunneridae</taxon>
        <taxon>Pentapetalae</taxon>
        <taxon>asterids</taxon>
        <taxon>campanulids</taxon>
        <taxon>Apiales</taxon>
        <taxon>Apiaceae</taxon>
        <taxon>Apioideae</taxon>
        <taxon>apioid superclade</taxon>
        <taxon>Tordylieae</taxon>
        <taxon>Tordyliinae</taxon>
        <taxon>Heracleum</taxon>
    </lineage>
</organism>
<dbReference type="Proteomes" id="UP001237642">
    <property type="component" value="Unassembled WGS sequence"/>
</dbReference>
<evidence type="ECO:0000256" key="1">
    <source>
        <dbReference type="ARBA" id="ARBA00004613"/>
    </source>
</evidence>
<evidence type="ECO:0000256" key="5">
    <source>
        <dbReference type="ARBA" id="ARBA00022801"/>
    </source>
</evidence>
<comment type="similarity">
    <text evidence="2">Belongs to the 'GDSL' lipolytic enzyme family.</text>
</comment>
<dbReference type="InterPro" id="IPR035669">
    <property type="entry name" value="SGNH_plant_lipase-like"/>
</dbReference>
<dbReference type="InterPro" id="IPR051238">
    <property type="entry name" value="GDSL_esterase/lipase"/>
</dbReference>
<dbReference type="AlphaFoldDB" id="A0AAD8ICY1"/>
<evidence type="ECO:0000256" key="3">
    <source>
        <dbReference type="ARBA" id="ARBA00022525"/>
    </source>
</evidence>
<name>A0AAD8ICY1_9APIA</name>
<evidence type="ECO:0000256" key="2">
    <source>
        <dbReference type="ARBA" id="ARBA00008668"/>
    </source>
</evidence>
<dbReference type="SUPFAM" id="SSF52266">
    <property type="entry name" value="SGNH hydrolase"/>
    <property type="match status" value="1"/>
</dbReference>
<dbReference type="EMBL" id="JAUIZM010000005">
    <property type="protein sequence ID" value="KAK1382108.1"/>
    <property type="molecule type" value="Genomic_DNA"/>
</dbReference>
<dbReference type="InterPro" id="IPR036514">
    <property type="entry name" value="SGNH_hydro_sf"/>
</dbReference>
<gene>
    <name evidence="8" type="ORF">POM88_019843</name>
</gene>
<keyword evidence="9" id="KW-1185">Reference proteome</keyword>
<reference evidence="8" key="2">
    <citation type="submission" date="2023-05" db="EMBL/GenBank/DDBJ databases">
        <authorList>
            <person name="Schelkunov M.I."/>
        </authorList>
    </citation>
    <scope>NUCLEOTIDE SEQUENCE</scope>
    <source>
        <strain evidence="8">Hsosn_3</strain>
        <tissue evidence="8">Leaf</tissue>
    </source>
</reference>
<dbReference type="PANTHER" id="PTHR45650:SF9">
    <property type="entry name" value="SGNH HYDROLASE-TYPE ESTERASE DOMAIN-CONTAINING PROTEIN"/>
    <property type="match status" value="1"/>
</dbReference>
<dbReference type="Pfam" id="PF00657">
    <property type="entry name" value="Lipase_GDSL"/>
    <property type="match status" value="1"/>
</dbReference>
<dbReference type="GO" id="GO:0016042">
    <property type="term" value="P:lipid catabolic process"/>
    <property type="evidence" value="ECO:0007669"/>
    <property type="project" value="UniProtKB-KW"/>
</dbReference>
<keyword evidence="7" id="KW-0443">Lipid metabolism</keyword>
<keyword evidence="3" id="KW-0964">Secreted</keyword>
<keyword evidence="6" id="KW-0442">Lipid degradation</keyword>
<proteinExistence type="inferred from homology"/>
<protein>
    <submittedName>
        <fullName evidence="8">SGNH hydrolase-type esterase domain-containing protein</fullName>
    </submittedName>
</protein>
<dbReference type="GO" id="GO:0005576">
    <property type="term" value="C:extracellular region"/>
    <property type="evidence" value="ECO:0007669"/>
    <property type="project" value="UniProtKB-SubCell"/>
</dbReference>
<evidence type="ECO:0000256" key="6">
    <source>
        <dbReference type="ARBA" id="ARBA00022963"/>
    </source>
</evidence>
<keyword evidence="5 8" id="KW-0378">Hydrolase</keyword>
<accession>A0AAD8ICY1</accession>
<dbReference type="PANTHER" id="PTHR45650">
    <property type="entry name" value="GDSL-LIKE LIPASE/ACYLHYDROLASE-RELATED"/>
    <property type="match status" value="1"/>
</dbReference>
<dbReference type="InterPro" id="IPR001087">
    <property type="entry name" value="GDSL"/>
</dbReference>
<evidence type="ECO:0000256" key="7">
    <source>
        <dbReference type="ARBA" id="ARBA00023098"/>
    </source>
</evidence>
<evidence type="ECO:0000313" key="8">
    <source>
        <dbReference type="EMBL" id="KAK1382108.1"/>
    </source>
</evidence>
<dbReference type="Gene3D" id="3.40.50.1110">
    <property type="entry name" value="SGNH hydrolase"/>
    <property type="match status" value="1"/>
</dbReference>